<dbReference type="EMBL" id="HBUE01016201">
    <property type="protein sequence ID" value="CAG6450485.1"/>
    <property type="molecule type" value="Transcribed_RNA"/>
</dbReference>
<sequence length="120" mass="13451">MKIGFLSSRSGLDRFVRYNVRCVDYDIFLSFRNHRANVRPLDAPLIANRPFLLLIPVRVLFVLCLNLLGHPFESCVAFGLIFFEGLIGPLEHQLGSADDVDYDVTSGSDSHTQAVLVGRQ</sequence>
<accession>A0A8D8A5T3</accession>
<proteinExistence type="predicted"/>
<name>A0A8D8A5T3_CULPI</name>
<reference evidence="1" key="1">
    <citation type="submission" date="2021-05" db="EMBL/GenBank/DDBJ databases">
        <authorList>
            <person name="Alioto T."/>
            <person name="Alioto T."/>
            <person name="Gomez Garrido J."/>
        </authorList>
    </citation>
    <scope>NUCLEOTIDE SEQUENCE</scope>
</reference>
<organism evidence="1">
    <name type="scientific">Culex pipiens</name>
    <name type="common">House mosquito</name>
    <dbReference type="NCBI Taxonomy" id="7175"/>
    <lineage>
        <taxon>Eukaryota</taxon>
        <taxon>Metazoa</taxon>
        <taxon>Ecdysozoa</taxon>
        <taxon>Arthropoda</taxon>
        <taxon>Hexapoda</taxon>
        <taxon>Insecta</taxon>
        <taxon>Pterygota</taxon>
        <taxon>Neoptera</taxon>
        <taxon>Endopterygota</taxon>
        <taxon>Diptera</taxon>
        <taxon>Nematocera</taxon>
        <taxon>Culicoidea</taxon>
        <taxon>Culicidae</taxon>
        <taxon>Culicinae</taxon>
        <taxon>Culicini</taxon>
        <taxon>Culex</taxon>
        <taxon>Culex</taxon>
    </lineage>
</organism>
<dbReference type="AlphaFoldDB" id="A0A8D8A5T3"/>
<protein>
    <submittedName>
        <fullName evidence="1">(northern house mosquito) hypothetical protein</fullName>
    </submittedName>
</protein>
<evidence type="ECO:0000313" key="1">
    <source>
        <dbReference type="EMBL" id="CAG6450485.1"/>
    </source>
</evidence>